<keyword evidence="4 5" id="KW-0131">Cell cycle</keyword>
<dbReference type="InterPro" id="IPR003494">
    <property type="entry name" value="SHS2_FtsA"/>
</dbReference>
<keyword evidence="10" id="KW-1185">Reference proteome</keyword>
<keyword evidence="2 5" id="KW-0132">Cell division</keyword>
<dbReference type="PANTHER" id="PTHR32432:SF4">
    <property type="entry name" value="CELL DIVISION PROTEIN FTSA"/>
    <property type="match status" value="1"/>
</dbReference>
<evidence type="ECO:0000256" key="1">
    <source>
        <dbReference type="ARBA" id="ARBA00022475"/>
    </source>
</evidence>
<feature type="region of interest" description="Disordered" evidence="7">
    <location>
        <begin position="378"/>
        <end position="412"/>
    </location>
</feature>
<dbReference type="Pfam" id="PF02491">
    <property type="entry name" value="SHS2_FTSA"/>
    <property type="match status" value="1"/>
</dbReference>
<dbReference type="PIRSF" id="PIRSF003101">
    <property type="entry name" value="FtsA"/>
    <property type="match status" value="1"/>
</dbReference>
<protein>
    <recommendedName>
        <fullName evidence="5 6">Cell division protein FtsA</fullName>
    </recommendedName>
</protein>
<sequence length="428" mass="45546">MSNNDIIVSLDIGTSKVRAIIGEINNGTFNIIGVGSADSEGIRKGAIVDIDQTVHSIREAVDHAERMVGIQISEVYVGISGNHIGLQSSHGVVAVSNEDREIGEEDIDRVLKAAEVVALPPDREIIDVVAKQFVVDGLEGISDPRGMIGVRLEVEAIIITGAKTAIHNLLRCVEKSDLKVKDLVLVPLGSGQLALSKDEKTMGSVLVDVGAGSTSIAVFEGGSIAATSTLPIGGDFVTNDIAYGLRTLTDQAEKVKLKYGCAWLESAASDVTFKVTRIGSNVDKEFTQEDLAAIVEPRVQEIFQMIRQEVKRLGYNELPGGYILTGGTMSMPGVLQVAQNELAASVRISSPDYIGVRDPGYCSGVGILHSAIRSMRVRTTGGSTSAGNSNSKKPVNRAKQNPAAAAQEESSQKPGFIERIKNMFSEFI</sequence>
<dbReference type="Gene3D" id="3.30.1490.110">
    <property type="match status" value="1"/>
</dbReference>
<dbReference type="CDD" id="cd24048">
    <property type="entry name" value="ASKHA_NBD_FtsA"/>
    <property type="match status" value="1"/>
</dbReference>
<dbReference type="HAMAP" id="MF_02033">
    <property type="entry name" value="FtsA"/>
    <property type="match status" value="1"/>
</dbReference>
<dbReference type="GO" id="GO:0009898">
    <property type="term" value="C:cytoplasmic side of plasma membrane"/>
    <property type="evidence" value="ECO:0007669"/>
    <property type="project" value="UniProtKB-UniRule"/>
</dbReference>
<feature type="compositionally biased region" description="Low complexity" evidence="7">
    <location>
        <begin position="379"/>
        <end position="391"/>
    </location>
</feature>
<comment type="subcellular location">
    <subcellularLocation>
        <location evidence="5">Cell membrane</location>
        <topology evidence="5">Peripheral membrane protein</topology>
        <orientation evidence="5">Cytoplasmic side</orientation>
    </subcellularLocation>
    <text evidence="5">Localizes to the Z ring in an FtsZ-dependent manner. Targeted to the membrane through a conserved C-terminal amphipathic helix.</text>
</comment>
<dbReference type="OrthoDB" id="9768127at2"/>
<accession>A0A4V1G3S8</accession>
<dbReference type="GO" id="GO:0032153">
    <property type="term" value="C:cell division site"/>
    <property type="evidence" value="ECO:0007669"/>
    <property type="project" value="UniProtKB-UniRule"/>
</dbReference>
<dbReference type="RefSeq" id="WP_138225297.1">
    <property type="nucleotide sequence ID" value="NZ_CP040396.1"/>
</dbReference>
<dbReference type="Gene3D" id="3.30.420.40">
    <property type="match status" value="2"/>
</dbReference>
<dbReference type="SMART" id="SM00842">
    <property type="entry name" value="FtsA"/>
    <property type="match status" value="1"/>
</dbReference>
<dbReference type="InterPro" id="IPR020823">
    <property type="entry name" value="Cell_div_FtsA"/>
</dbReference>
<organism evidence="9 10">
    <name type="scientific">Paenibacillus algicola</name>
    <dbReference type="NCBI Taxonomy" id="2565926"/>
    <lineage>
        <taxon>Bacteria</taxon>
        <taxon>Bacillati</taxon>
        <taxon>Bacillota</taxon>
        <taxon>Bacilli</taxon>
        <taxon>Bacillales</taxon>
        <taxon>Paenibacillaceae</taxon>
        <taxon>Paenibacillus</taxon>
    </lineage>
</organism>
<evidence type="ECO:0000256" key="5">
    <source>
        <dbReference type="HAMAP-Rule" id="MF_02033"/>
    </source>
</evidence>
<evidence type="ECO:0000313" key="10">
    <source>
        <dbReference type="Proteomes" id="UP000300879"/>
    </source>
</evidence>
<keyword evidence="1 5" id="KW-1003">Cell membrane</keyword>
<keyword evidence="3 5" id="KW-0472">Membrane</keyword>
<dbReference type="GO" id="GO:0043093">
    <property type="term" value="P:FtsZ-dependent cytokinesis"/>
    <property type="evidence" value="ECO:0007669"/>
    <property type="project" value="UniProtKB-UniRule"/>
</dbReference>
<evidence type="ECO:0000313" key="9">
    <source>
        <dbReference type="EMBL" id="QCT02244.1"/>
    </source>
</evidence>
<comment type="similarity">
    <text evidence="5 6">Belongs to the FtsA/MreB family.</text>
</comment>
<dbReference type="EMBL" id="CP040396">
    <property type="protein sequence ID" value="QCT02244.1"/>
    <property type="molecule type" value="Genomic_DNA"/>
</dbReference>
<dbReference type="InterPro" id="IPR050696">
    <property type="entry name" value="FtsA/MreB"/>
</dbReference>
<evidence type="ECO:0000256" key="2">
    <source>
        <dbReference type="ARBA" id="ARBA00022618"/>
    </source>
</evidence>
<dbReference type="SUPFAM" id="SSF53067">
    <property type="entry name" value="Actin-like ATPase domain"/>
    <property type="match status" value="2"/>
</dbReference>
<dbReference type="AlphaFoldDB" id="A0A4V1G3S8"/>
<dbReference type="InterPro" id="IPR043129">
    <property type="entry name" value="ATPase_NBD"/>
</dbReference>
<dbReference type="PANTHER" id="PTHR32432">
    <property type="entry name" value="CELL DIVISION PROTEIN FTSA-RELATED"/>
    <property type="match status" value="1"/>
</dbReference>
<evidence type="ECO:0000256" key="4">
    <source>
        <dbReference type="ARBA" id="ARBA00023306"/>
    </source>
</evidence>
<dbReference type="Proteomes" id="UP000300879">
    <property type="component" value="Chromosome"/>
</dbReference>
<name>A0A4V1G3S8_9BACL</name>
<reference evidence="9 10" key="1">
    <citation type="submission" date="2019-05" db="EMBL/GenBank/DDBJ databases">
        <authorList>
            <person name="Chen C."/>
        </authorList>
    </citation>
    <scope>NUCLEOTIDE SEQUENCE [LARGE SCALE GENOMIC DNA]</scope>
    <source>
        <strain evidence="9 10">HB172198</strain>
    </source>
</reference>
<feature type="domain" description="SHS2" evidence="8">
    <location>
        <begin position="7"/>
        <end position="194"/>
    </location>
</feature>
<dbReference type="Pfam" id="PF14450">
    <property type="entry name" value="FtsA"/>
    <property type="match status" value="1"/>
</dbReference>
<dbReference type="KEGG" id="palo:E6C60_1528"/>
<dbReference type="NCBIfam" id="TIGR01174">
    <property type="entry name" value="ftsA"/>
    <property type="match status" value="1"/>
</dbReference>
<comment type="subunit">
    <text evidence="5">Self-interacts. Interacts with FtsZ.</text>
</comment>
<gene>
    <name evidence="5" type="primary">ftsA</name>
    <name evidence="9" type="ORF">E6C60_1528</name>
</gene>
<proteinExistence type="inferred from homology"/>
<evidence type="ECO:0000259" key="8">
    <source>
        <dbReference type="SMART" id="SM00842"/>
    </source>
</evidence>
<evidence type="ECO:0000256" key="6">
    <source>
        <dbReference type="PIRNR" id="PIRNR003101"/>
    </source>
</evidence>
<dbReference type="FunFam" id="3.30.1490.110:FF:000003">
    <property type="entry name" value="Cell division protein FtsA"/>
    <property type="match status" value="1"/>
</dbReference>
<evidence type="ECO:0000256" key="7">
    <source>
        <dbReference type="SAM" id="MobiDB-lite"/>
    </source>
</evidence>
<evidence type="ECO:0000256" key="3">
    <source>
        <dbReference type="ARBA" id="ARBA00023136"/>
    </source>
</evidence>
<comment type="function">
    <text evidence="5 6">Cell division protein that is involved in the assembly of the Z ring. May serve as a membrane anchor for the Z ring.</text>
</comment>